<name>A0A4S8JRL5_MUSBA</name>
<dbReference type="Gene3D" id="3.40.50.150">
    <property type="entry name" value="Vaccinia Virus protein VP39"/>
    <property type="match status" value="1"/>
</dbReference>
<dbReference type="PANTHER" id="PTHR37211:SF1">
    <property type="entry name" value="EXPRESSED PROTEIN"/>
    <property type="match status" value="1"/>
</dbReference>
<gene>
    <name evidence="2" type="ORF">C4D60_Mb01t29370</name>
</gene>
<dbReference type="PANTHER" id="PTHR37211">
    <property type="entry name" value="EXPRESSED PROTEIN"/>
    <property type="match status" value="1"/>
</dbReference>
<dbReference type="SUPFAM" id="SSF53335">
    <property type="entry name" value="S-adenosyl-L-methionine-dependent methyltransferases"/>
    <property type="match status" value="1"/>
</dbReference>
<keyword evidence="3" id="KW-1185">Reference proteome</keyword>
<sequence>MGKRGKKHREPQGRRGGDASDEDILPSSAYDVPPPTNDREHQESESGEEEDDDEGNDDGGRGWAAAAPSKFHLYQLSVQSPKGDISYMQKFFLMYVGGRFPLHLQEDFCGTALLSCEWLRSDPRRTAIGVDLDLEALNWCLENNLNKVGGDGCSRISLLHGNVLRPQEACLVKHQVEDLVKDLALCDKNGASEAVTTNERDDSEVQGCFTYASMKIDALPNRDIVCAFNYSCCCLQKRKDLVLYFKHAFNALSKKGGIFVMDLYGGVSSECKLRLRRRFSNFTYVWEQAEFDIINRRTKISLHFHLGKQRIIRHAFSYDWRLWSLPEIKDCLEEAGFQSIHVWIRKMPDTMDNQNSEEFTVSRDVKYEKVASFQQQDAWNAYIVSVANI</sequence>
<dbReference type="EMBL" id="PYDT01000004">
    <property type="protein sequence ID" value="THU64716.1"/>
    <property type="molecule type" value="Genomic_DNA"/>
</dbReference>
<dbReference type="AlphaFoldDB" id="A0A4S8JRL5"/>
<reference evidence="2 3" key="1">
    <citation type="journal article" date="2019" name="Nat. Plants">
        <title>Genome sequencing of Musa balbisiana reveals subgenome evolution and function divergence in polyploid bananas.</title>
        <authorList>
            <person name="Yao X."/>
        </authorList>
    </citation>
    <scope>NUCLEOTIDE SEQUENCE [LARGE SCALE GENOMIC DNA]</scope>
    <source>
        <strain evidence="3">cv. DH-PKW</strain>
        <tissue evidence="2">Leaves</tissue>
    </source>
</reference>
<organism evidence="2 3">
    <name type="scientific">Musa balbisiana</name>
    <name type="common">Banana</name>
    <dbReference type="NCBI Taxonomy" id="52838"/>
    <lineage>
        <taxon>Eukaryota</taxon>
        <taxon>Viridiplantae</taxon>
        <taxon>Streptophyta</taxon>
        <taxon>Embryophyta</taxon>
        <taxon>Tracheophyta</taxon>
        <taxon>Spermatophyta</taxon>
        <taxon>Magnoliopsida</taxon>
        <taxon>Liliopsida</taxon>
        <taxon>Zingiberales</taxon>
        <taxon>Musaceae</taxon>
        <taxon>Musa</taxon>
    </lineage>
</organism>
<evidence type="ECO:0000256" key="1">
    <source>
        <dbReference type="SAM" id="MobiDB-lite"/>
    </source>
</evidence>
<evidence type="ECO:0000313" key="3">
    <source>
        <dbReference type="Proteomes" id="UP000317650"/>
    </source>
</evidence>
<accession>A0A4S8JRL5</accession>
<proteinExistence type="predicted"/>
<feature type="compositionally biased region" description="Acidic residues" evidence="1">
    <location>
        <begin position="45"/>
        <end position="57"/>
    </location>
</feature>
<feature type="region of interest" description="Disordered" evidence="1">
    <location>
        <begin position="1"/>
        <end position="62"/>
    </location>
</feature>
<evidence type="ECO:0000313" key="2">
    <source>
        <dbReference type="EMBL" id="THU64716.1"/>
    </source>
</evidence>
<protein>
    <submittedName>
        <fullName evidence="2">Uncharacterized protein</fullName>
    </submittedName>
</protein>
<dbReference type="Proteomes" id="UP000317650">
    <property type="component" value="Chromosome 1"/>
</dbReference>
<dbReference type="InterPro" id="IPR029063">
    <property type="entry name" value="SAM-dependent_MTases_sf"/>
</dbReference>
<comment type="caution">
    <text evidence="2">The sequence shown here is derived from an EMBL/GenBank/DDBJ whole genome shotgun (WGS) entry which is preliminary data.</text>
</comment>